<dbReference type="Gene3D" id="3.40.960.10">
    <property type="entry name" value="VSR Endonuclease"/>
    <property type="match status" value="1"/>
</dbReference>
<dbReference type="InterPro" id="IPR011335">
    <property type="entry name" value="Restrct_endonuc-II-like"/>
</dbReference>
<dbReference type="PANTHER" id="PTHR38590:SF1">
    <property type="entry name" value="BLL0828 PROTEIN"/>
    <property type="match status" value="1"/>
</dbReference>
<dbReference type="Proteomes" id="UP000634308">
    <property type="component" value="Unassembled WGS sequence"/>
</dbReference>
<proteinExistence type="predicted"/>
<name>A0ABQ2RWB9_9DEIO</name>
<accession>A0ABQ2RWB9</accession>
<dbReference type="RefSeq" id="WP_189065496.1">
    <property type="nucleotide sequence ID" value="NZ_BMQM01000018.1"/>
</dbReference>
<evidence type="ECO:0000259" key="1">
    <source>
        <dbReference type="Pfam" id="PF04480"/>
    </source>
</evidence>
<dbReference type="EMBL" id="BMQM01000018">
    <property type="protein sequence ID" value="GGR63356.1"/>
    <property type="molecule type" value="Genomic_DNA"/>
</dbReference>
<dbReference type="SUPFAM" id="SSF52980">
    <property type="entry name" value="Restriction endonuclease-like"/>
    <property type="match status" value="1"/>
</dbReference>
<keyword evidence="3" id="KW-1185">Reference proteome</keyword>
<protein>
    <recommendedName>
        <fullName evidence="1">DUF559 domain-containing protein</fullName>
    </recommendedName>
</protein>
<dbReference type="InterPro" id="IPR007569">
    <property type="entry name" value="DUF559"/>
</dbReference>
<evidence type="ECO:0000313" key="2">
    <source>
        <dbReference type="EMBL" id="GGR63356.1"/>
    </source>
</evidence>
<dbReference type="CDD" id="cd01038">
    <property type="entry name" value="Endonuclease_DUF559"/>
    <property type="match status" value="1"/>
</dbReference>
<dbReference type="InterPro" id="IPR047216">
    <property type="entry name" value="Endonuclease_DUF559_bact"/>
</dbReference>
<gene>
    <name evidence="2" type="ORF">GCM10008959_26760</name>
</gene>
<evidence type="ECO:0000313" key="3">
    <source>
        <dbReference type="Proteomes" id="UP000634308"/>
    </source>
</evidence>
<feature type="domain" description="DUF559" evidence="1">
    <location>
        <begin position="13"/>
        <end position="118"/>
    </location>
</feature>
<dbReference type="Pfam" id="PF04480">
    <property type="entry name" value="DUF559"/>
    <property type="match status" value="1"/>
</dbReference>
<comment type="caution">
    <text evidence="2">The sequence shown here is derived from an EMBL/GenBank/DDBJ whole genome shotgun (WGS) entry which is preliminary data.</text>
</comment>
<organism evidence="2 3">
    <name type="scientific">Deinococcus seoulensis</name>
    <dbReference type="NCBI Taxonomy" id="1837379"/>
    <lineage>
        <taxon>Bacteria</taxon>
        <taxon>Thermotogati</taxon>
        <taxon>Deinococcota</taxon>
        <taxon>Deinococci</taxon>
        <taxon>Deinococcales</taxon>
        <taxon>Deinococcaceae</taxon>
        <taxon>Deinococcus</taxon>
    </lineage>
</organism>
<dbReference type="PANTHER" id="PTHR38590">
    <property type="entry name" value="BLL0828 PROTEIN"/>
    <property type="match status" value="1"/>
</dbReference>
<reference evidence="3" key="1">
    <citation type="journal article" date="2019" name="Int. J. Syst. Evol. Microbiol.">
        <title>The Global Catalogue of Microorganisms (GCM) 10K type strain sequencing project: providing services to taxonomists for standard genome sequencing and annotation.</title>
        <authorList>
            <consortium name="The Broad Institute Genomics Platform"/>
            <consortium name="The Broad Institute Genome Sequencing Center for Infectious Disease"/>
            <person name="Wu L."/>
            <person name="Ma J."/>
        </authorList>
    </citation>
    <scope>NUCLEOTIDE SEQUENCE [LARGE SCALE GENOMIC DNA]</scope>
    <source>
        <strain evidence="3">JCM 31404</strain>
    </source>
</reference>
<sequence length="127" mass="14338">MPVRQRFTNVEGTGRARRLRRDATPHEGMVWARLRAGQLGVKFRRQQPLGFYIADFVCFECGLIVELDGGQHGSVQGRAYDALRTEYLEGRAFRVLRFWNSEVSGNLEGVLARIVEAVRERGEGGDA</sequence>